<name>A0A6M3J9P2_9ZZZZ</name>
<sequence length="82" mass="9737">MQGRCCRTCVHFVPRDAIISELLTENQYCELEYEENLEPLKEKLMERKMAKGVCFYNEELKTPYINNQDKPLSEKECTVWEG</sequence>
<dbReference type="EMBL" id="MT141557">
    <property type="protein sequence ID" value="QJA66580.1"/>
    <property type="molecule type" value="Genomic_DNA"/>
</dbReference>
<gene>
    <name evidence="2" type="ORF">MM415A00476_0033</name>
    <name evidence="1" type="ORF">MM415B00342_0042</name>
</gene>
<proteinExistence type="predicted"/>
<dbReference type="EMBL" id="MT142473">
    <property type="protein sequence ID" value="QJA81901.1"/>
    <property type="molecule type" value="Genomic_DNA"/>
</dbReference>
<reference evidence="1" key="1">
    <citation type="submission" date="2020-03" db="EMBL/GenBank/DDBJ databases">
        <title>The deep terrestrial virosphere.</title>
        <authorList>
            <person name="Holmfeldt K."/>
            <person name="Nilsson E."/>
            <person name="Simone D."/>
            <person name="Lopez-Fernandez M."/>
            <person name="Wu X."/>
            <person name="de Brujin I."/>
            <person name="Lundin D."/>
            <person name="Andersson A."/>
            <person name="Bertilsson S."/>
            <person name="Dopson M."/>
        </authorList>
    </citation>
    <scope>NUCLEOTIDE SEQUENCE</scope>
    <source>
        <strain evidence="2">MM415A00476</strain>
        <strain evidence="1">MM415B00342</strain>
    </source>
</reference>
<protein>
    <submittedName>
        <fullName evidence="1">Uncharacterized protein</fullName>
    </submittedName>
</protein>
<dbReference type="AlphaFoldDB" id="A0A6M3J9P2"/>
<accession>A0A6M3J9P2</accession>
<organism evidence="1">
    <name type="scientific">viral metagenome</name>
    <dbReference type="NCBI Taxonomy" id="1070528"/>
    <lineage>
        <taxon>unclassified sequences</taxon>
        <taxon>metagenomes</taxon>
        <taxon>organismal metagenomes</taxon>
    </lineage>
</organism>
<evidence type="ECO:0000313" key="1">
    <source>
        <dbReference type="EMBL" id="QJA66580.1"/>
    </source>
</evidence>
<evidence type="ECO:0000313" key="2">
    <source>
        <dbReference type="EMBL" id="QJA81901.1"/>
    </source>
</evidence>